<proteinExistence type="predicted"/>
<keyword evidence="3" id="KW-1185">Reference proteome</keyword>
<feature type="transmembrane region" description="Helical" evidence="1">
    <location>
        <begin position="227"/>
        <end position="245"/>
    </location>
</feature>
<evidence type="ECO:0000313" key="2">
    <source>
        <dbReference type="EMBL" id="KAF5572732.1"/>
    </source>
</evidence>
<feature type="transmembrane region" description="Helical" evidence="1">
    <location>
        <begin position="634"/>
        <end position="651"/>
    </location>
</feature>
<evidence type="ECO:0000256" key="1">
    <source>
        <dbReference type="SAM" id="Phobius"/>
    </source>
</evidence>
<accession>A0A8H5KGH5</accession>
<organism evidence="2 3">
    <name type="scientific">Fusarium pseudoanthophilum</name>
    <dbReference type="NCBI Taxonomy" id="48495"/>
    <lineage>
        <taxon>Eukaryota</taxon>
        <taxon>Fungi</taxon>
        <taxon>Dikarya</taxon>
        <taxon>Ascomycota</taxon>
        <taxon>Pezizomycotina</taxon>
        <taxon>Sordariomycetes</taxon>
        <taxon>Hypocreomycetidae</taxon>
        <taxon>Hypocreales</taxon>
        <taxon>Nectriaceae</taxon>
        <taxon>Fusarium</taxon>
        <taxon>Fusarium fujikuroi species complex</taxon>
    </lineage>
</organism>
<feature type="transmembrane region" description="Helical" evidence="1">
    <location>
        <begin position="442"/>
        <end position="463"/>
    </location>
</feature>
<gene>
    <name evidence="2" type="ORF">FPANT_12868</name>
</gene>
<keyword evidence="1" id="KW-0472">Membrane</keyword>
<feature type="transmembrane region" description="Helical" evidence="1">
    <location>
        <begin position="657"/>
        <end position="679"/>
    </location>
</feature>
<keyword evidence="1" id="KW-1133">Transmembrane helix</keyword>
<dbReference type="EMBL" id="JAAOAR010000880">
    <property type="protein sequence ID" value="KAF5572732.1"/>
    <property type="molecule type" value="Genomic_DNA"/>
</dbReference>
<name>A0A8H5KGH5_9HYPO</name>
<sequence>MATPTRPLLLSCDTEFDAEQHLPKQSLSQKISTWRGIFGYLPSDQTSVTKAFKDAFCDLNFFGEPHGTDRPFELSLVRHIVWVGCWNLSVLGLLIYLCLLPLGLSDDESPCQPDGEFRFGGIDRPGRFDWWAPKGFFQITLSWGRLSFGTAKLVDVIWDLVIGRGGQTLMALVSWRVFVEYLQLSLLTKPAAYSTVWLIRFQKDNSALATWKLAASFFNVGLASKKVMCFMIWTALLILAFPTFASSMTGYTPYNKAYVNSASGKLIQFPAIAPIAYVIRDGDRVDSLSRDYPVLWKGNSTTTSRSSTELYEKCDEPRDLYNVQADCQLQKDVSEYVQSYGFEGKGSQKTKHGQKTHLRNKTLNWPPLNVKAFYLPTTFYWYWTTNHTDSISPTPRNPYPDTSALTFLVEDEIYNAKDVQAEGICQPIKNGESIEYQWGFSFLQLFVMTVLLHSWSIGLVVLWTTAHLTLQQNDIATSPEGWKSLIKMTDQIKEQLKCTGIIWENFTDKELQDEIQLLLTGGPAPTLSEESDPEKPLPQGHFSVWQWMWRHKLRLVEGMYFVAFISLENTLRSVGLYYHFDKGTFGVAVVLYAIASMIIACALGATYRQRLLTLLTAIVSSFPFLLYDAKDRDLVLPGLCLGAFLAFFLGSSRGSRAVLFVVLVLCNYFAVLGFFISVVRRRQPDYDRYLEQ</sequence>
<keyword evidence="1" id="KW-0812">Transmembrane</keyword>
<evidence type="ECO:0000313" key="3">
    <source>
        <dbReference type="Proteomes" id="UP000544095"/>
    </source>
</evidence>
<reference evidence="2 3" key="1">
    <citation type="submission" date="2020-05" db="EMBL/GenBank/DDBJ databases">
        <title>Identification and distribution of gene clusters putatively required for synthesis of sphingolipid metabolism inhibitors in phylogenetically diverse species of the filamentous fungus Fusarium.</title>
        <authorList>
            <person name="Kim H.-S."/>
            <person name="Busman M."/>
            <person name="Brown D.W."/>
            <person name="Divon H."/>
            <person name="Uhlig S."/>
            <person name="Proctor R.H."/>
        </authorList>
    </citation>
    <scope>NUCLEOTIDE SEQUENCE [LARGE SCALE GENOMIC DNA]</scope>
    <source>
        <strain evidence="2 3">NRRL 25211</strain>
    </source>
</reference>
<dbReference type="AlphaFoldDB" id="A0A8H5KGH5"/>
<feature type="transmembrane region" description="Helical" evidence="1">
    <location>
        <begin position="80"/>
        <end position="99"/>
    </location>
</feature>
<protein>
    <submittedName>
        <fullName evidence="2">Uncharacterized protein</fullName>
    </submittedName>
</protein>
<feature type="transmembrane region" description="Helical" evidence="1">
    <location>
        <begin position="611"/>
        <end position="627"/>
    </location>
</feature>
<comment type="caution">
    <text evidence="2">The sequence shown here is derived from an EMBL/GenBank/DDBJ whole genome shotgun (WGS) entry which is preliminary data.</text>
</comment>
<feature type="transmembrane region" description="Helical" evidence="1">
    <location>
        <begin position="585"/>
        <end position="605"/>
    </location>
</feature>
<dbReference type="Proteomes" id="UP000544095">
    <property type="component" value="Unassembled WGS sequence"/>
</dbReference>